<dbReference type="InterPro" id="IPR027417">
    <property type="entry name" value="P-loop_NTPase"/>
</dbReference>
<dbReference type="Gene3D" id="3.40.50.300">
    <property type="entry name" value="P-loop containing nucleotide triphosphate hydrolases"/>
    <property type="match status" value="1"/>
</dbReference>
<dbReference type="Gene3D" id="3.30.70.1790">
    <property type="entry name" value="RepB DNA-primase, N-terminal domain"/>
    <property type="match status" value="1"/>
</dbReference>
<organism evidence="1">
    <name type="scientific">uncultured Caudovirales phage</name>
    <dbReference type="NCBI Taxonomy" id="2100421"/>
    <lineage>
        <taxon>Viruses</taxon>
        <taxon>Duplodnaviria</taxon>
        <taxon>Heunggongvirae</taxon>
        <taxon>Uroviricota</taxon>
        <taxon>Caudoviricetes</taxon>
        <taxon>Peduoviridae</taxon>
        <taxon>Maltschvirus</taxon>
        <taxon>Maltschvirus maltsch</taxon>
    </lineage>
</organism>
<protein>
    <submittedName>
        <fullName evidence="1">RepB DNA-primase from phage plasmid</fullName>
    </submittedName>
</protein>
<accession>A0A6J7XG88</accession>
<gene>
    <name evidence="1" type="ORF">UFOVP1545_38</name>
</gene>
<sequence>MKNSEFLTAIYGETAGTYGWSTSFRADPGEVDGSAWAGSAWRGSPAQRTLIDARGNDNNFFCVALMRGDKPRRTKDQFERLAVLLADDADPNELMGSPSYVIETSAGNHQIGVLLDPEDLDTRNLALVDAVLQKMVAAKLMKADASGNNIVRYGRLPAGSNTKKKANTFSVRVHSCDLQSVYSLDDAAAMFGIDLSELRPIGKPPLKGGTIALDSGRPAVDMVSQWKALLDPEPADRSYHDPLLKITATMRAAGMEAGAVVNMVRSVMLAIKPEDPHEFERWHQRYGSELARMVGGAEKFAPPPPHEPHTLLETHAQVVESAKNATWLVKGLLPADSMGMLFGPSGAFKSFVALDLCLHLVHGMDWAGKRTKGGPVVYMAAEGGSGLARRVTAWHEHNGMAEVPDTFQYCRVPLLMSDPGEVASLRAAIAALPIEPCLVVIDTLSQTYNGDENSASDVAAYLRLINSEIRAAFKCSVLVVHHTGHSAAERPRGSSALTSNLDYLLGAYRPEGGRMEARLGVHKMKDGEKLDDHYFEMKRLVMGRDEDGDEVSSLVADYVEVADEIAANMAKSKYAALIMSLVHAGKPVSEEEMLEAAAGLTKNRATARGGLSYARSQLETGRIIRSLGNGLWIKA</sequence>
<dbReference type="SUPFAM" id="SSF52540">
    <property type="entry name" value="P-loop containing nucleoside triphosphate hydrolases"/>
    <property type="match status" value="1"/>
</dbReference>
<evidence type="ECO:0000313" key="1">
    <source>
        <dbReference type="EMBL" id="CAB5228853.1"/>
    </source>
</evidence>
<proteinExistence type="predicted"/>
<dbReference type="EMBL" id="LR798389">
    <property type="protein sequence ID" value="CAB5228853.1"/>
    <property type="molecule type" value="Genomic_DNA"/>
</dbReference>
<reference evidence="1" key="1">
    <citation type="submission" date="2020-05" db="EMBL/GenBank/DDBJ databases">
        <authorList>
            <person name="Chiriac C."/>
            <person name="Salcher M."/>
            <person name="Ghai R."/>
            <person name="Kavagutti S V."/>
        </authorList>
    </citation>
    <scope>NUCLEOTIDE SEQUENCE</scope>
</reference>
<dbReference type="Pfam" id="PF13481">
    <property type="entry name" value="AAA_25"/>
    <property type="match status" value="1"/>
</dbReference>
<name>A0A6J7XG88_9CAUD</name>